<evidence type="ECO:0000313" key="1">
    <source>
        <dbReference type="EMBL" id="TGY90974.1"/>
    </source>
</evidence>
<proteinExistence type="predicted"/>
<sequence length="435" mass="49943">MMGWLDLLILFFCCIIEVFLLYDYFYNFFGPKIERKYIKIVCVGTIGAIFFINMLQSNVLNLVLVPIVLWLFVTVLFDSKLGIRFVYFIMAYIVMIGVEFLYIILSNTTTILLANTGLIPVSEYLWQLLLIKFLNYIVFIVLKQMSAKSKKRMTNKLFLIYLCVPVSTLGTMLTVFYSGIDVGSNVVLKILMTLFFVCMITGNMVLFYAFQKYTENLSESSKQELELLYQRAEVERLTKIAEWNDNYNEIVHNTSHYLKVIGQLAFERKNDEICKVVDKLNGKLNREDISEYCNHKMLNIILSEYCIKAENIGVFFDVYVEPGCILEHIQDVHLITMLGNLLDNAILAASKKEKAASVVVRIFMQKDGKLCVIKVVNDLVEELKEVRGKLISTKKETGVHGIGLSSVSKIAEQYNGYLDYYINDEKFNAVVVLAV</sequence>
<name>A0AC61RPR9_9FIRM</name>
<comment type="caution">
    <text evidence="1">The sequence shown here is derived from an EMBL/GenBank/DDBJ whole genome shotgun (WGS) entry which is preliminary data.</text>
</comment>
<gene>
    <name evidence="1" type="ORF">E5329_23310</name>
</gene>
<accession>A0AC61RPR9</accession>
<reference evidence="1" key="1">
    <citation type="submission" date="2019-04" db="EMBL/GenBank/DDBJ databases">
        <title>Microbes associate with the intestines of laboratory mice.</title>
        <authorList>
            <person name="Navarre W."/>
            <person name="Wong E."/>
            <person name="Huang K."/>
            <person name="Tropini C."/>
            <person name="Ng K."/>
            <person name="Yu B."/>
        </authorList>
    </citation>
    <scope>NUCLEOTIDE SEQUENCE</scope>
    <source>
        <strain evidence="1">NM01_1-7b</strain>
    </source>
</reference>
<dbReference type="EMBL" id="SRYA01000075">
    <property type="protein sequence ID" value="TGY90974.1"/>
    <property type="molecule type" value="Genomic_DNA"/>
</dbReference>
<dbReference type="Proteomes" id="UP000304953">
    <property type="component" value="Unassembled WGS sequence"/>
</dbReference>
<organism evidence="1 2">
    <name type="scientific">Petralouisia muris</name>
    <dbReference type="NCBI Taxonomy" id="3032872"/>
    <lineage>
        <taxon>Bacteria</taxon>
        <taxon>Bacillati</taxon>
        <taxon>Bacillota</taxon>
        <taxon>Clostridia</taxon>
        <taxon>Lachnospirales</taxon>
        <taxon>Lachnospiraceae</taxon>
        <taxon>Petralouisia</taxon>
    </lineage>
</organism>
<protein>
    <submittedName>
        <fullName evidence="1">GHKL domain-containing protein</fullName>
    </submittedName>
</protein>
<keyword evidence="2" id="KW-1185">Reference proteome</keyword>
<evidence type="ECO:0000313" key="2">
    <source>
        <dbReference type="Proteomes" id="UP000304953"/>
    </source>
</evidence>